<protein>
    <submittedName>
        <fullName evidence="1">Uncharacterized protein</fullName>
    </submittedName>
</protein>
<accession>A0A9Q9C423</accession>
<evidence type="ECO:0000313" key="2">
    <source>
        <dbReference type="Proteomes" id="UP001059546"/>
    </source>
</evidence>
<dbReference type="Proteomes" id="UP001059546">
    <property type="component" value="Chromosome VIII"/>
</dbReference>
<name>A0A9Q9C423_ENCHE</name>
<dbReference type="AlphaFoldDB" id="A0A9Q9C423"/>
<sequence length="222" mass="25097">MYEELLNFLLARKKRLLSEEEADRLMKLIAQSMEIEDGQGKKEDNTALIKKILDNVDVEGTASEDGESLDDAIEDLFFNDYSDEDYSDDVMDLSESEYGRETLSEMKFQRGVFKTRSERDEVSDLPKRRIGIKAKKSEREEENGDCGMIGKGVDVEGDINEDTKILEAKSFKLPGFDAKGEGDGKEFGLPEPCEFEFELGDLKRVDNSGPGVKFFDEDGKEL</sequence>
<proteinExistence type="predicted"/>
<organism evidence="1 2">
    <name type="scientific">Encephalitozoon hellem</name>
    <name type="common">Microsporidian parasite</name>
    <dbReference type="NCBI Taxonomy" id="27973"/>
    <lineage>
        <taxon>Eukaryota</taxon>
        <taxon>Fungi</taxon>
        <taxon>Fungi incertae sedis</taxon>
        <taxon>Microsporidia</taxon>
        <taxon>Unikaryonidae</taxon>
        <taxon>Encephalitozoon</taxon>
    </lineage>
</organism>
<evidence type="ECO:0000313" key="1">
    <source>
        <dbReference type="EMBL" id="UTX43781.1"/>
    </source>
</evidence>
<reference evidence="1" key="1">
    <citation type="submission" date="2021-05" db="EMBL/GenBank/DDBJ databases">
        <title>Encephalitozoon hellem ATCC 50604 Complete Genome.</title>
        <authorList>
            <person name="Mascarenhas dos Santos A.C."/>
            <person name="Julian A.T."/>
            <person name="Pombert J.-F."/>
        </authorList>
    </citation>
    <scope>NUCLEOTIDE SEQUENCE</scope>
    <source>
        <strain evidence="1">ATCC 50604</strain>
    </source>
</reference>
<dbReference type="EMBL" id="CP075154">
    <property type="protein sequence ID" value="UTX43781.1"/>
    <property type="molecule type" value="Genomic_DNA"/>
</dbReference>
<gene>
    <name evidence="1" type="ORF">GPU96_08g15550</name>
</gene>